<dbReference type="Proteomes" id="UP000887013">
    <property type="component" value="Unassembled WGS sequence"/>
</dbReference>
<dbReference type="GO" id="GO:0003677">
    <property type="term" value="F:DNA binding"/>
    <property type="evidence" value="ECO:0007669"/>
    <property type="project" value="InterPro"/>
</dbReference>
<comment type="caution">
    <text evidence="1">The sequence shown here is derived from an EMBL/GenBank/DDBJ whole genome shotgun (WGS) entry which is preliminary data.</text>
</comment>
<dbReference type="EMBL" id="BMAW01109256">
    <property type="protein sequence ID" value="GFT37627.1"/>
    <property type="molecule type" value="Genomic_DNA"/>
</dbReference>
<protein>
    <submittedName>
        <fullName evidence="1">Uncharacterized protein</fullName>
    </submittedName>
</protein>
<evidence type="ECO:0000313" key="1">
    <source>
        <dbReference type="EMBL" id="GFT37627.1"/>
    </source>
</evidence>
<organism evidence="1 2">
    <name type="scientific">Nephila pilipes</name>
    <name type="common">Giant wood spider</name>
    <name type="synonym">Nephila maculata</name>
    <dbReference type="NCBI Taxonomy" id="299642"/>
    <lineage>
        <taxon>Eukaryota</taxon>
        <taxon>Metazoa</taxon>
        <taxon>Ecdysozoa</taxon>
        <taxon>Arthropoda</taxon>
        <taxon>Chelicerata</taxon>
        <taxon>Arachnida</taxon>
        <taxon>Araneae</taxon>
        <taxon>Araneomorphae</taxon>
        <taxon>Entelegynae</taxon>
        <taxon>Araneoidea</taxon>
        <taxon>Nephilidae</taxon>
        <taxon>Nephila</taxon>
    </lineage>
</organism>
<reference evidence="1" key="1">
    <citation type="submission" date="2020-08" db="EMBL/GenBank/DDBJ databases">
        <title>Multicomponent nature underlies the extraordinary mechanical properties of spider dragline silk.</title>
        <authorList>
            <person name="Kono N."/>
            <person name="Nakamura H."/>
            <person name="Mori M."/>
            <person name="Yoshida Y."/>
            <person name="Ohtoshi R."/>
            <person name="Malay A.D."/>
            <person name="Moran D.A.P."/>
            <person name="Tomita M."/>
            <person name="Numata K."/>
            <person name="Arakawa K."/>
        </authorList>
    </citation>
    <scope>NUCLEOTIDE SEQUENCE</scope>
</reference>
<dbReference type="AlphaFoldDB" id="A0A8X6TPK8"/>
<dbReference type="GO" id="GO:0006351">
    <property type="term" value="P:DNA-templated transcription"/>
    <property type="evidence" value="ECO:0007669"/>
    <property type="project" value="InterPro"/>
</dbReference>
<gene>
    <name evidence="1" type="ORF">NPIL_596891</name>
</gene>
<dbReference type="PROSITE" id="PS01166">
    <property type="entry name" value="RNA_POL_BETA"/>
    <property type="match status" value="1"/>
</dbReference>
<accession>A0A8X6TPK8</accession>
<dbReference type="InterPro" id="IPR007121">
    <property type="entry name" value="RNA_pol_bsu_CS"/>
</dbReference>
<keyword evidence="2" id="KW-1185">Reference proteome</keyword>
<proteinExistence type="predicted"/>
<dbReference type="GO" id="GO:0003899">
    <property type="term" value="F:DNA-directed RNA polymerase activity"/>
    <property type="evidence" value="ECO:0007669"/>
    <property type="project" value="InterPro"/>
</dbReference>
<evidence type="ECO:0000313" key="2">
    <source>
        <dbReference type="Proteomes" id="UP000887013"/>
    </source>
</evidence>
<sequence>MDLLDIHQHILQRPYMPSFLVHNIGRSKKNLYVMSLPIMLGSLHRFGHRHLVQVCTALNGLSPPGESSLSLQEMDIGTQPEIDLTAKCLCGKTIGCYREVNMQTSSSIPYSVVRQRSNPTKRKHNSVPSFNDSYFWRILGCFETEKLEEWTTDGTQYGRALICGCLGPRAHQTAQHMYPLWTGCNWKNRAGHKSLTSSFLVVASNRSLSTCDCFPVSSVFPCMLNSFWIMWNVSRLNLRSFTYGTRDPQEDLLWCRQVLEGVRLLPILHYPGEKLRADATLFCFPPVLSARPRRNESRGTWCNGERRCKWIPSIMPSHCYRTGDLFCIYQALVSRDSTPFVGQITLYLFVWNKTIWLYGDKLCSFHGQKGVLLCLIKFVTNIVGRKIFNPTCYESLQFNSMTPGQISLEGSNT</sequence>
<name>A0A8X6TPK8_NEPPI</name>